<reference evidence="2 3" key="1">
    <citation type="submission" date="2018-03" db="EMBL/GenBank/DDBJ databases">
        <title>Diversity of phytobeneficial traits revealed by whole-genome analysis of worldwide-isolated phenazine-producing Pseudomonas spp.</title>
        <authorList>
            <person name="Biessy A."/>
            <person name="Novinscak A."/>
            <person name="Blom J."/>
            <person name="Leger G."/>
            <person name="Thomashow L.S."/>
            <person name="Cazorla F.M."/>
            <person name="Josic D."/>
            <person name="Filion M."/>
        </authorList>
    </citation>
    <scope>NUCLEOTIDE SEQUENCE [LARGE SCALE GENOMIC DNA]</scope>
    <source>
        <strain evidence="2 3">B25</strain>
    </source>
</reference>
<evidence type="ECO:0000256" key="1">
    <source>
        <dbReference type="SAM" id="MobiDB-lite"/>
    </source>
</evidence>
<feature type="region of interest" description="Disordered" evidence="1">
    <location>
        <begin position="1"/>
        <end position="32"/>
    </location>
</feature>
<name>A0A3G7TJX6_9PSED</name>
<proteinExistence type="predicted"/>
<feature type="compositionally biased region" description="Polar residues" evidence="1">
    <location>
        <begin position="21"/>
        <end position="32"/>
    </location>
</feature>
<accession>A0A3G7TJX6</accession>
<evidence type="ECO:0000313" key="3">
    <source>
        <dbReference type="Proteomes" id="UP000268048"/>
    </source>
</evidence>
<evidence type="ECO:0000313" key="2">
    <source>
        <dbReference type="EMBL" id="AZE46516.1"/>
    </source>
</evidence>
<dbReference type="AlphaFoldDB" id="A0A3G7TJX6"/>
<gene>
    <name evidence="2" type="ORF">C4K04_0821</name>
</gene>
<sequence>MVFQPKNKTDINDENQKDKTQVQITPAHQTSSTNQALSVYRKCLFCG</sequence>
<dbReference type="Proteomes" id="UP000268048">
    <property type="component" value="Chromosome"/>
</dbReference>
<organism evidence="2 3">
    <name type="scientific">Pseudomonas chlororaphis</name>
    <dbReference type="NCBI Taxonomy" id="587753"/>
    <lineage>
        <taxon>Bacteria</taxon>
        <taxon>Pseudomonadati</taxon>
        <taxon>Pseudomonadota</taxon>
        <taxon>Gammaproteobacteria</taxon>
        <taxon>Pseudomonadales</taxon>
        <taxon>Pseudomonadaceae</taxon>
        <taxon>Pseudomonas</taxon>
    </lineage>
</organism>
<dbReference type="EMBL" id="CP027753">
    <property type="protein sequence ID" value="AZE46516.1"/>
    <property type="molecule type" value="Genomic_DNA"/>
</dbReference>
<protein>
    <submittedName>
        <fullName evidence="2">Uncharacterized protein</fullName>
    </submittedName>
</protein>
<feature type="compositionally biased region" description="Basic and acidic residues" evidence="1">
    <location>
        <begin position="7"/>
        <end position="20"/>
    </location>
</feature>